<organism evidence="2 3">
    <name type="scientific">Microcella frigidaquae</name>
    <dbReference type="NCBI Taxonomy" id="424758"/>
    <lineage>
        <taxon>Bacteria</taxon>
        <taxon>Bacillati</taxon>
        <taxon>Actinomycetota</taxon>
        <taxon>Actinomycetes</taxon>
        <taxon>Micrococcales</taxon>
        <taxon>Microbacteriaceae</taxon>
        <taxon>Microcella</taxon>
    </lineage>
</organism>
<dbReference type="SUPFAM" id="SSF51905">
    <property type="entry name" value="FAD/NAD(P)-binding domain"/>
    <property type="match status" value="1"/>
</dbReference>
<dbReference type="AlphaFoldDB" id="A0A840X6T9"/>
<dbReference type="GO" id="GO:0004497">
    <property type="term" value="F:monooxygenase activity"/>
    <property type="evidence" value="ECO:0007669"/>
    <property type="project" value="TreeGrafter"/>
</dbReference>
<keyword evidence="1" id="KW-0560">Oxidoreductase</keyword>
<gene>
    <name evidence="2" type="ORF">BJ959_001759</name>
</gene>
<proteinExistence type="predicted"/>
<dbReference type="InterPro" id="IPR050982">
    <property type="entry name" value="Auxin_biosynth/cation_transpt"/>
</dbReference>
<dbReference type="RefSeq" id="WP_165879068.1">
    <property type="nucleotide sequence ID" value="NZ_BAAANZ010000019.1"/>
</dbReference>
<reference evidence="2 3" key="1">
    <citation type="submission" date="2020-08" db="EMBL/GenBank/DDBJ databases">
        <title>Sequencing the genomes of 1000 actinobacteria strains.</title>
        <authorList>
            <person name="Klenk H.-P."/>
        </authorList>
    </citation>
    <scope>NUCLEOTIDE SEQUENCE [LARGE SCALE GENOMIC DNA]</scope>
    <source>
        <strain evidence="2 3">DSM 23889</strain>
    </source>
</reference>
<comment type="caution">
    <text evidence="2">The sequence shown here is derived from an EMBL/GenBank/DDBJ whole genome shotgun (WGS) entry which is preliminary data.</text>
</comment>
<dbReference type="Proteomes" id="UP000552883">
    <property type="component" value="Unassembled WGS sequence"/>
</dbReference>
<keyword evidence="3" id="KW-1185">Reference proteome</keyword>
<evidence type="ECO:0000313" key="3">
    <source>
        <dbReference type="Proteomes" id="UP000552883"/>
    </source>
</evidence>
<dbReference type="PANTHER" id="PTHR43539">
    <property type="entry name" value="FLAVIN-BINDING MONOOXYGENASE-LIKE PROTEIN (AFU_ORTHOLOGUE AFUA_4G09220)"/>
    <property type="match status" value="1"/>
</dbReference>
<protein>
    <submittedName>
        <fullName evidence="2">Cation diffusion facilitator CzcD-associated flavoprotein CzcO</fullName>
    </submittedName>
</protein>
<dbReference type="Pfam" id="PF13738">
    <property type="entry name" value="Pyr_redox_3"/>
    <property type="match status" value="1"/>
</dbReference>
<evidence type="ECO:0000256" key="1">
    <source>
        <dbReference type="ARBA" id="ARBA00023002"/>
    </source>
</evidence>
<dbReference type="PRINTS" id="PR00411">
    <property type="entry name" value="PNDRDTASEI"/>
</dbReference>
<dbReference type="GO" id="GO:0050660">
    <property type="term" value="F:flavin adenine dinucleotide binding"/>
    <property type="evidence" value="ECO:0007669"/>
    <property type="project" value="TreeGrafter"/>
</dbReference>
<dbReference type="PANTHER" id="PTHR43539:SF78">
    <property type="entry name" value="FLAVIN-CONTAINING MONOOXYGENASE"/>
    <property type="match status" value="1"/>
</dbReference>
<dbReference type="Gene3D" id="3.50.50.60">
    <property type="entry name" value="FAD/NAD(P)-binding domain"/>
    <property type="match status" value="1"/>
</dbReference>
<accession>A0A840X6T9</accession>
<sequence>MAQEYELIIIGGGQSGLAAGRHAHKQGLNYLILEASNAIGSTWRERYDSLTLLTPRAYSGLPDLPLSGDADGYPSRDEVADYLQQYAKNFDLNVVLDQAVLEVTKRGELFTVATESAIYTAPAVVVATGPFQTPRMPTWASATEEVLQLHSSAYRNPAQRPRPAEWWSFVSTR</sequence>
<dbReference type="EMBL" id="JACHBS010000001">
    <property type="protein sequence ID" value="MBB5618263.1"/>
    <property type="molecule type" value="Genomic_DNA"/>
</dbReference>
<dbReference type="InterPro" id="IPR036188">
    <property type="entry name" value="FAD/NAD-bd_sf"/>
</dbReference>
<evidence type="ECO:0000313" key="2">
    <source>
        <dbReference type="EMBL" id="MBB5618263.1"/>
    </source>
</evidence>
<name>A0A840X6T9_9MICO</name>